<dbReference type="Proteomes" id="UP000191988">
    <property type="component" value="Unassembled WGS sequence"/>
</dbReference>
<organism evidence="1 2">
    <name type="scientific">Agrobacterium tomkonis CFBP 6623</name>
    <dbReference type="NCBI Taxonomy" id="1183432"/>
    <lineage>
        <taxon>Bacteria</taxon>
        <taxon>Pseudomonadati</taxon>
        <taxon>Pseudomonadota</taxon>
        <taxon>Alphaproteobacteria</taxon>
        <taxon>Hyphomicrobiales</taxon>
        <taxon>Rhizobiaceae</taxon>
        <taxon>Rhizobium/Agrobacterium group</taxon>
        <taxon>Agrobacterium</taxon>
        <taxon>Agrobacterium tumefaciens complex</taxon>
    </lineage>
</organism>
<proteinExistence type="predicted"/>
<keyword evidence="2" id="KW-1185">Reference proteome</keyword>
<dbReference type="EMBL" id="FBWK01000057">
    <property type="protein sequence ID" value="CUX62192.1"/>
    <property type="molecule type" value="Genomic_DNA"/>
</dbReference>
<reference evidence="2" key="1">
    <citation type="submission" date="2016-01" db="EMBL/GenBank/DDBJ databases">
        <authorList>
            <person name="Regsiter A."/>
            <person name="william w."/>
        </authorList>
    </citation>
    <scope>NUCLEOTIDE SEQUENCE [LARGE SCALE GENOMIC DNA]</scope>
    <source>
        <strain evidence="2">CFBP 6623</strain>
    </source>
</reference>
<accession>A0A1S7S4X9</accession>
<name>A0A1S7S4X9_9HYPH</name>
<dbReference type="AlphaFoldDB" id="A0A1S7S4X9"/>
<protein>
    <submittedName>
        <fullName evidence="1">Uncharacterized protein</fullName>
    </submittedName>
</protein>
<evidence type="ECO:0000313" key="1">
    <source>
        <dbReference type="EMBL" id="CUX62192.1"/>
    </source>
</evidence>
<sequence length="126" mass="14105">MSNLRTTGVDTILPTRQPRNMTPTISFISELVRDANRLDRLDAYQKRRLLERAVTTIRDMRQTIGIPSGPGRDCVVDIHTVALSIKRGWRSDDDVRSALLQAAGMIRDLHIVLDSKTGIRIAKPTG</sequence>
<gene>
    <name evidence="1" type="ORF">AGR3A_Lc200003</name>
</gene>
<evidence type="ECO:0000313" key="2">
    <source>
        <dbReference type="Proteomes" id="UP000191988"/>
    </source>
</evidence>